<protein>
    <submittedName>
        <fullName evidence="1">Uncharacterized protein</fullName>
    </submittedName>
</protein>
<organism evidence="1 2">
    <name type="scientific">Phytophthora infestans</name>
    <name type="common">Potato late blight agent</name>
    <name type="synonym">Botrytis infestans</name>
    <dbReference type="NCBI Taxonomy" id="4787"/>
    <lineage>
        <taxon>Eukaryota</taxon>
        <taxon>Sar</taxon>
        <taxon>Stramenopiles</taxon>
        <taxon>Oomycota</taxon>
        <taxon>Peronosporomycetes</taxon>
        <taxon>Peronosporales</taxon>
        <taxon>Peronosporaceae</taxon>
        <taxon>Phytophthora</taxon>
    </lineage>
</organism>
<reference evidence="1" key="1">
    <citation type="submission" date="2020-04" db="EMBL/GenBank/DDBJ databases">
        <title>Hybrid Assembly of Korean Phytophthora infestans isolates.</title>
        <authorList>
            <person name="Prokchorchik M."/>
            <person name="Lee Y."/>
            <person name="Seo J."/>
            <person name="Cho J.-H."/>
            <person name="Park Y.-E."/>
            <person name="Jang D.-C."/>
            <person name="Im J.-S."/>
            <person name="Choi J.-G."/>
            <person name="Park H.-J."/>
            <person name="Lee G.-B."/>
            <person name="Lee Y.-G."/>
            <person name="Hong S.-Y."/>
            <person name="Cho K."/>
            <person name="Sohn K.H."/>
        </authorList>
    </citation>
    <scope>NUCLEOTIDE SEQUENCE</scope>
    <source>
        <strain evidence="1">KR_1_A1</strain>
    </source>
</reference>
<dbReference type="Proteomes" id="UP000602510">
    <property type="component" value="Unassembled WGS sequence"/>
</dbReference>
<accession>A0A833SMD0</accession>
<sequence>MSNDDFGKTVIAIRRMFDSAIFKPPKAFIIEDSPPQPIETDIRFVLRDMCVADCFGDDCVSRSY</sequence>
<dbReference type="EMBL" id="WSZM01000463">
    <property type="protein sequence ID" value="KAF4032788.1"/>
    <property type="molecule type" value="Genomic_DNA"/>
</dbReference>
<evidence type="ECO:0000313" key="2">
    <source>
        <dbReference type="Proteomes" id="UP000602510"/>
    </source>
</evidence>
<name>A0A833SMD0_PHYIN</name>
<keyword evidence="2" id="KW-1185">Reference proteome</keyword>
<proteinExistence type="predicted"/>
<evidence type="ECO:0000313" key="1">
    <source>
        <dbReference type="EMBL" id="KAF4032788.1"/>
    </source>
</evidence>
<dbReference type="AlphaFoldDB" id="A0A833SMD0"/>
<comment type="caution">
    <text evidence="1">The sequence shown here is derived from an EMBL/GenBank/DDBJ whole genome shotgun (WGS) entry which is preliminary data.</text>
</comment>
<gene>
    <name evidence="1" type="ORF">GN244_ATG15298</name>
</gene>